<dbReference type="InterPro" id="IPR001296">
    <property type="entry name" value="Glyco_trans_1"/>
</dbReference>
<dbReference type="Pfam" id="PF13579">
    <property type="entry name" value="Glyco_trans_4_4"/>
    <property type="match status" value="1"/>
</dbReference>
<evidence type="ECO:0000313" key="3">
    <source>
        <dbReference type="EMBL" id="RDV01467.1"/>
    </source>
</evidence>
<feature type="domain" description="Glycosyl transferase family 1" evidence="1">
    <location>
        <begin position="223"/>
        <end position="386"/>
    </location>
</feature>
<evidence type="ECO:0000259" key="1">
    <source>
        <dbReference type="Pfam" id="PF00534"/>
    </source>
</evidence>
<dbReference type="Gene3D" id="3.40.50.2000">
    <property type="entry name" value="Glycogen Phosphorylase B"/>
    <property type="match status" value="2"/>
</dbReference>
<dbReference type="PANTHER" id="PTHR12526:SF609">
    <property type="entry name" value="LIPOPOLYSACCHARIDE BIOSYNTHESIS PROTEIN"/>
    <property type="match status" value="1"/>
</dbReference>
<comment type="caution">
    <text evidence="3">The sequence shown here is derived from an EMBL/GenBank/DDBJ whole genome shotgun (WGS) entry which is preliminary data.</text>
</comment>
<dbReference type="SUPFAM" id="SSF53756">
    <property type="entry name" value="UDP-Glycosyltransferase/glycogen phosphorylase"/>
    <property type="match status" value="1"/>
</dbReference>
<dbReference type="Proteomes" id="UP000263833">
    <property type="component" value="Unassembled WGS sequence"/>
</dbReference>
<keyword evidence="4" id="KW-1185">Reference proteome</keyword>
<gene>
    <name evidence="3" type="ORF">DXH95_14320</name>
</gene>
<dbReference type="PANTHER" id="PTHR12526">
    <property type="entry name" value="GLYCOSYLTRANSFERASE"/>
    <property type="match status" value="1"/>
</dbReference>
<dbReference type="GO" id="GO:0016757">
    <property type="term" value="F:glycosyltransferase activity"/>
    <property type="evidence" value="ECO:0007669"/>
    <property type="project" value="InterPro"/>
</dbReference>
<dbReference type="CDD" id="cd03794">
    <property type="entry name" value="GT4_WbuB-like"/>
    <property type="match status" value="1"/>
</dbReference>
<evidence type="ECO:0000313" key="4">
    <source>
        <dbReference type="Proteomes" id="UP000263833"/>
    </source>
</evidence>
<evidence type="ECO:0000259" key="2">
    <source>
        <dbReference type="Pfam" id="PF13579"/>
    </source>
</evidence>
<dbReference type="AlphaFoldDB" id="A0A371B1R6"/>
<keyword evidence="3" id="KW-0808">Transferase</keyword>
<sequence>MPSKRHPPRLILLTQWFDPEPTFKGLLFARELRQQGFNVEVVTGFPNYPGGKLYDGYKIRPIQREVIDSIAITRLPIFPSHDRNAIGRTANYVSFFLSAALYLTFFAKRADILYVYHPPLTVGLAAAVAKIFRRTPTVVDIQDMWPDTLRATGMIGNENAVRLVGTACNWLYRQVNHIVVLSPGFKRLLEHRGVPADKVSVIYNWADEASIVSEKLADPFPETQDNKFRLLFAGNMGRAQALSNLIEAAEIVGRKRKDIEFCLLGGGLEVATLKKQVADKKLGNVSFLPHVPMSEVGPYLAHADCMLVHLRNDPLFDITIPSKTQAYMAAGKPIIMAVSGDAAELVKSAKCGLVVDPENPPALADAIMELASLPVEATATMGQNASDFYRSTLSIAKGISLFEKVFRSVIPRTQ</sequence>
<dbReference type="EMBL" id="QRGP01000003">
    <property type="protein sequence ID" value="RDV01467.1"/>
    <property type="molecule type" value="Genomic_DNA"/>
</dbReference>
<dbReference type="OrthoDB" id="9783380at2"/>
<feature type="domain" description="Glycosyltransferase subfamily 4-like N-terminal" evidence="2">
    <location>
        <begin position="28"/>
        <end position="205"/>
    </location>
</feature>
<protein>
    <submittedName>
        <fullName evidence="3">Glycosyltransferase WbuB</fullName>
    </submittedName>
</protein>
<proteinExistence type="predicted"/>
<dbReference type="InterPro" id="IPR028098">
    <property type="entry name" value="Glyco_trans_4-like_N"/>
</dbReference>
<reference evidence="4" key="1">
    <citation type="submission" date="2018-08" db="EMBL/GenBank/DDBJ databases">
        <authorList>
            <person name="Kim S.-J."/>
            <person name="Jung G.-Y."/>
        </authorList>
    </citation>
    <scope>NUCLEOTIDE SEQUENCE [LARGE SCALE GENOMIC DNA]</scope>
    <source>
        <strain evidence="4">GY_G</strain>
    </source>
</reference>
<dbReference type="Pfam" id="PF00534">
    <property type="entry name" value="Glycos_transf_1"/>
    <property type="match status" value="1"/>
</dbReference>
<accession>A0A371B1R6</accession>
<name>A0A371B1R6_9SPHN</name>
<organism evidence="3 4">
    <name type="scientific">Sphingorhabdus pulchriflava</name>
    <dbReference type="NCBI Taxonomy" id="2292257"/>
    <lineage>
        <taxon>Bacteria</taxon>
        <taxon>Pseudomonadati</taxon>
        <taxon>Pseudomonadota</taxon>
        <taxon>Alphaproteobacteria</taxon>
        <taxon>Sphingomonadales</taxon>
        <taxon>Sphingomonadaceae</taxon>
        <taxon>Sphingorhabdus</taxon>
    </lineage>
</organism>